<dbReference type="KEGG" id="avu:BK816_06785"/>
<keyword evidence="5 6" id="KW-0949">S-adenosyl-L-methionine</keyword>
<sequence length="288" mass="31101">MDTQRSLPVQPAGSIWLACTPIGNTLDASSRLRQALSQADLVAAEDTRRALNLANRLELRINGRLISLHEHNEREKAAQLVEAAQNGSRVLVISDAGMPTVSDPGYNLTQIALERNIPMSVIPGPSAVLTSLALSGLPTDRFTFEGFLSRKDSARERQIASLAKEERTMVFFESPKRVHGTLEVMVNHFGAERKAALCRELTKTYEEVKRGTLAELVAATKGEVLGEISLVVAGAPEAEVSIEKLVAQVEELREDGLKTKAAVKQVAAAAGVSKNELYEAVLHSEANG</sequence>
<dbReference type="PANTHER" id="PTHR46111">
    <property type="entry name" value="RIBOSOMAL RNA SMALL SUBUNIT METHYLTRANSFERASE I"/>
    <property type="match status" value="1"/>
</dbReference>
<dbReference type="Proteomes" id="UP000176288">
    <property type="component" value="Chromosome"/>
</dbReference>
<dbReference type="STRING" id="1912795.BK816_06785"/>
<evidence type="ECO:0000256" key="6">
    <source>
        <dbReference type="HAMAP-Rule" id="MF_01877"/>
    </source>
</evidence>
<dbReference type="PROSITE" id="PS01296">
    <property type="entry name" value="RSMI"/>
    <property type="match status" value="1"/>
</dbReference>
<dbReference type="CDD" id="cd11648">
    <property type="entry name" value="RsmI"/>
    <property type="match status" value="1"/>
</dbReference>
<evidence type="ECO:0000259" key="7">
    <source>
        <dbReference type="Pfam" id="PF00590"/>
    </source>
</evidence>
<dbReference type="HAMAP" id="MF_01877">
    <property type="entry name" value="16SrRNA_methyltr_I"/>
    <property type="match status" value="1"/>
</dbReference>
<keyword evidence="3 6" id="KW-0489">Methyltransferase</keyword>
<dbReference type="FunFam" id="3.40.1010.10:FF:000007">
    <property type="entry name" value="Ribosomal RNA small subunit methyltransferase I"/>
    <property type="match status" value="1"/>
</dbReference>
<comment type="subcellular location">
    <subcellularLocation>
        <location evidence="6">Cytoplasm</location>
    </subcellularLocation>
</comment>
<dbReference type="PIRSF" id="PIRSF005917">
    <property type="entry name" value="MTase_YraL"/>
    <property type="match status" value="1"/>
</dbReference>
<dbReference type="SUPFAM" id="SSF53790">
    <property type="entry name" value="Tetrapyrrole methylase"/>
    <property type="match status" value="1"/>
</dbReference>
<dbReference type="InterPro" id="IPR018063">
    <property type="entry name" value="SAM_MeTrfase_RsmI_CS"/>
</dbReference>
<dbReference type="EC" id="2.1.1.198" evidence="6"/>
<dbReference type="InterPro" id="IPR014776">
    <property type="entry name" value="4pyrrole_Mease_sub2"/>
</dbReference>
<comment type="catalytic activity">
    <reaction evidence="6">
        <text>cytidine(1402) in 16S rRNA + S-adenosyl-L-methionine = 2'-O-methylcytidine(1402) in 16S rRNA + S-adenosyl-L-homocysteine + H(+)</text>
        <dbReference type="Rhea" id="RHEA:42924"/>
        <dbReference type="Rhea" id="RHEA-COMP:10285"/>
        <dbReference type="Rhea" id="RHEA-COMP:10286"/>
        <dbReference type="ChEBI" id="CHEBI:15378"/>
        <dbReference type="ChEBI" id="CHEBI:57856"/>
        <dbReference type="ChEBI" id="CHEBI:59789"/>
        <dbReference type="ChEBI" id="CHEBI:74495"/>
        <dbReference type="ChEBI" id="CHEBI:82748"/>
        <dbReference type="EC" id="2.1.1.198"/>
    </reaction>
</comment>
<feature type="domain" description="Tetrapyrrole methylase" evidence="7">
    <location>
        <begin position="15"/>
        <end position="216"/>
    </location>
</feature>
<comment type="similarity">
    <text evidence="6">Belongs to the methyltransferase superfamily. RsmI family.</text>
</comment>
<reference evidence="8 9" key="1">
    <citation type="submission" date="2016-10" db="EMBL/GenBank/DDBJ databases">
        <title>Actinomyces aegypiusis sp. nov., isolated from the Aegypius monachus in Qinghai Tibet Plateau China.</title>
        <authorList>
            <person name="Wang Y."/>
        </authorList>
    </citation>
    <scope>NUCLEOTIDE SEQUENCE [LARGE SCALE GENOMIC DNA]</scope>
    <source>
        <strain evidence="8 9">VUL4_3</strain>
    </source>
</reference>
<dbReference type="AlphaFoldDB" id="A0A1D9MLG0"/>
<evidence type="ECO:0000256" key="5">
    <source>
        <dbReference type="ARBA" id="ARBA00022691"/>
    </source>
</evidence>
<evidence type="ECO:0000256" key="4">
    <source>
        <dbReference type="ARBA" id="ARBA00022679"/>
    </source>
</evidence>
<dbReference type="InterPro" id="IPR035996">
    <property type="entry name" value="4pyrrol_Methylase_sf"/>
</dbReference>
<dbReference type="Gene3D" id="3.30.950.10">
    <property type="entry name" value="Methyltransferase, Cobalt-precorrin-4 Transmethylase, Domain 2"/>
    <property type="match status" value="1"/>
</dbReference>
<dbReference type="PROSITE" id="PS51257">
    <property type="entry name" value="PROKAR_LIPOPROTEIN"/>
    <property type="match status" value="1"/>
</dbReference>
<dbReference type="InterPro" id="IPR000878">
    <property type="entry name" value="4pyrrol_Mease"/>
</dbReference>
<dbReference type="EMBL" id="CP017812">
    <property type="protein sequence ID" value="AOZ73029.1"/>
    <property type="molecule type" value="Genomic_DNA"/>
</dbReference>
<dbReference type="Pfam" id="PF00590">
    <property type="entry name" value="TP_methylase"/>
    <property type="match status" value="1"/>
</dbReference>
<dbReference type="InterPro" id="IPR014777">
    <property type="entry name" value="4pyrrole_Mease_sub1"/>
</dbReference>
<dbReference type="RefSeq" id="WP_071164493.1">
    <property type="nucleotide sequence ID" value="NZ_CP017812.1"/>
</dbReference>
<proteinExistence type="inferred from homology"/>
<protein>
    <recommendedName>
        <fullName evidence="6">Ribosomal RNA small subunit methyltransferase I</fullName>
        <ecNumber evidence="6">2.1.1.198</ecNumber>
    </recommendedName>
    <alternativeName>
        <fullName evidence="6">16S rRNA 2'-O-ribose C1402 methyltransferase</fullName>
    </alternativeName>
    <alternativeName>
        <fullName evidence="6">rRNA (cytidine-2'-O-)-methyltransferase RsmI</fullName>
    </alternativeName>
</protein>
<dbReference type="GO" id="GO:0005737">
    <property type="term" value="C:cytoplasm"/>
    <property type="evidence" value="ECO:0007669"/>
    <property type="project" value="UniProtKB-SubCell"/>
</dbReference>
<keyword evidence="4 6" id="KW-0808">Transferase</keyword>
<dbReference type="OrthoDB" id="9809084at2"/>
<evidence type="ECO:0000313" key="8">
    <source>
        <dbReference type="EMBL" id="AOZ73029.1"/>
    </source>
</evidence>
<dbReference type="PANTHER" id="PTHR46111:SF1">
    <property type="entry name" value="RIBOSOMAL RNA SMALL SUBUNIT METHYLTRANSFERASE I"/>
    <property type="match status" value="1"/>
</dbReference>
<organism evidence="8 9">
    <name type="scientific">Boudabousia tangfeifanii</name>
    <dbReference type="NCBI Taxonomy" id="1912795"/>
    <lineage>
        <taxon>Bacteria</taxon>
        <taxon>Bacillati</taxon>
        <taxon>Actinomycetota</taxon>
        <taxon>Actinomycetes</taxon>
        <taxon>Actinomycetales</taxon>
        <taxon>Actinomycetaceae</taxon>
        <taxon>Boudabousia</taxon>
    </lineage>
</organism>
<evidence type="ECO:0000256" key="2">
    <source>
        <dbReference type="ARBA" id="ARBA00022552"/>
    </source>
</evidence>
<evidence type="ECO:0000256" key="1">
    <source>
        <dbReference type="ARBA" id="ARBA00022490"/>
    </source>
</evidence>
<accession>A0A1D9MLG0</accession>
<name>A0A1D9MLG0_9ACTO</name>
<dbReference type="Gene3D" id="3.40.1010.10">
    <property type="entry name" value="Cobalt-precorrin-4 Transmethylase, Domain 1"/>
    <property type="match status" value="1"/>
</dbReference>
<dbReference type="FunFam" id="3.30.950.10:FF:000002">
    <property type="entry name" value="Ribosomal RNA small subunit methyltransferase I"/>
    <property type="match status" value="1"/>
</dbReference>
<dbReference type="NCBIfam" id="TIGR00096">
    <property type="entry name" value="16S rRNA (cytidine(1402)-2'-O)-methyltransferase"/>
    <property type="match status" value="1"/>
</dbReference>
<evidence type="ECO:0000313" key="9">
    <source>
        <dbReference type="Proteomes" id="UP000176288"/>
    </source>
</evidence>
<keyword evidence="1 6" id="KW-0963">Cytoplasm</keyword>
<keyword evidence="2 6" id="KW-0698">rRNA processing</keyword>
<dbReference type="GO" id="GO:0070677">
    <property type="term" value="F:rRNA (cytosine-2'-O-)-methyltransferase activity"/>
    <property type="evidence" value="ECO:0007669"/>
    <property type="project" value="UniProtKB-UniRule"/>
</dbReference>
<gene>
    <name evidence="6" type="primary">rsmI</name>
    <name evidence="8" type="ORF">BK816_06785</name>
</gene>
<keyword evidence="9" id="KW-1185">Reference proteome</keyword>
<evidence type="ECO:0000256" key="3">
    <source>
        <dbReference type="ARBA" id="ARBA00022603"/>
    </source>
</evidence>
<dbReference type="InterPro" id="IPR008189">
    <property type="entry name" value="rRNA_ssu_MeTfrase_I"/>
</dbReference>
<comment type="function">
    <text evidence="6">Catalyzes the 2'-O-methylation of the ribose of cytidine 1402 (C1402) in 16S rRNA.</text>
</comment>